<proteinExistence type="predicted"/>
<sequence length="143" mass="16141">MPGLFSISPAVRCTHRGEKLYARGFRSEDSPNYPETLVLSKRDDNIGEWRHVPYQEVGIIAEGHKKETRSFHGHKIVRVAGVYIVDEGRGIPAKMAGSDSPCFVYGIKEAEGGRPAFFWVVTEKFDPKNEPRMIPQRDVVILD</sequence>
<gene>
    <name evidence="1" type="ORF">A2648_01935</name>
</gene>
<evidence type="ECO:0000313" key="2">
    <source>
        <dbReference type="Proteomes" id="UP000178841"/>
    </source>
</evidence>
<dbReference type="EMBL" id="MHLH01000015">
    <property type="protein sequence ID" value="OGZ03694.1"/>
    <property type="molecule type" value="Genomic_DNA"/>
</dbReference>
<comment type="caution">
    <text evidence="1">The sequence shown here is derived from an EMBL/GenBank/DDBJ whole genome shotgun (WGS) entry which is preliminary data.</text>
</comment>
<protein>
    <submittedName>
        <fullName evidence="1">Uncharacterized protein</fullName>
    </submittedName>
</protein>
<reference evidence="1 2" key="1">
    <citation type="journal article" date="2016" name="Nat. Commun.">
        <title>Thousands of microbial genomes shed light on interconnected biogeochemical processes in an aquifer system.</title>
        <authorList>
            <person name="Anantharaman K."/>
            <person name="Brown C.T."/>
            <person name="Hug L.A."/>
            <person name="Sharon I."/>
            <person name="Castelle C.J."/>
            <person name="Probst A.J."/>
            <person name="Thomas B.C."/>
            <person name="Singh A."/>
            <person name="Wilkins M.J."/>
            <person name="Karaoz U."/>
            <person name="Brodie E.L."/>
            <person name="Williams K.H."/>
            <person name="Hubbard S.S."/>
            <person name="Banfield J.F."/>
        </authorList>
    </citation>
    <scope>NUCLEOTIDE SEQUENCE [LARGE SCALE GENOMIC DNA]</scope>
</reference>
<evidence type="ECO:0000313" key="1">
    <source>
        <dbReference type="EMBL" id="OGZ03694.1"/>
    </source>
</evidence>
<accession>A0A1G2CQN5</accession>
<dbReference type="STRING" id="1798657.A2648_01935"/>
<dbReference type="Proteomes" id="UP000178841">
    <property type="component" value="Unassembled WGS sequence"/>
</dbReference>
<dbReference type="AlphaFoldDB" id="A0A1G2CQN5"/>
<organism evidence="1 2">
    <name type="scientific">Candidatus Lloydbacteria bacterium RIFCSPHIGHO2_01_FULL_41_20</name>
    <dbReference type="NCBI Taxonomy" id="1798657"/>
    <lineage>
        <taxon>Bacteria</taxon>
        <taxon>Candidatus Lloydiibacteriota</taxon>
    </lineage>
</organism>
<name>A0A1G2CQN5_9BACT</name>